<reference evidence="8" key="1">
    <citation type="submission" date="2017-09" db="EMBL/GenBank/DDBJ databases">
        <authorList>
            <person name="Varghese N."/>
            <person name="Submissions S."/>
        </authorList>
    </citation>
    <scope>NUCLEOTIDE SEQUENCE [LARGE SCALE GENOMIC DNA]</scope>
    <source>
        <strain evidence="8">DSM 44270</strain>
    </source>
</reference>
<name>A0A286GBQ9_9ACTN</name>
<dbReference type="SMART" id="SM00421">
    <property type="entry name" value="HTH_LUXR"/>
    <property type="match status" value="1"/>
</dbReference>
<evidence type="ECO:0000256" key="1">
    <source>
        <dbReference type="ARBA" id="ARBA00022553"/>
    </source>
</evidence>
<keyword evidence="8" id="KW-1185">Reference proteome</keyword>
<comment type="caution">
    <text evidence="3">Lacks conserved residue(s) required for the propagation of feature annotation.</text>
</comment>
<dbReference type="RefSeq" id="WP_235003077.1">
    <property type="nucleotide sequence ID" value="NZ_OCNK01000001.1"/>
</dbReference>
<evidence type="ECO:0000313" key="7">
    <source>
        <dbReference type="EMBL" id="SOD92963.1"/>
    </source>
</evidence>
<dbReference type="InterPro" id="IPR000792">
    <property type="entry name" value="Tscrpt_reg_LuxR_C"/>
</dbReference>
<evidence type="ECO:0000259" key="6">
    <source>
        <dbReference type="PROSITE" id="PS50110"/>
    </source>
</evidence>
<organism evidence="7 8">
    <name type="scientific">Blastococcus haudaquaticus</name>
    <dbReference type="NCBI Taxonomy" id="1938745"/>
    <lineage>
        <taxon>Bacteria</taxon>
        <taxon>Bacillati</taxon>
        <taxon>Actinomycetota</taxon>
        <taxon>Actinomycetes</taxon>
        <taxon>Geodermatophilales</taxon>
        <taxon>Geodermatophilaceae</taxon>
        <taxon>Blastococcus</taxon>
    </lineage>
</organism>
<dbReference type="InterPro" id="IPR058245">
    <property type="entry name" value="NreC/VraR/RcsB-like_REC"/>
</dbReference>
<dbReference type="PROSITE" id="PS00622">
    <property type="entry name" value="HTH_LUXR_1"/>
    <property type="match status" value="1"/>
</dbReference>
<dbReference type="CDD" id="cd17535">
    <property type="entry name" value="REC_NarL-like"/>
    <property type="match status" value="1"/>
</dbReference>
<dbReference type="InterPro" id="IPR011006">
    <property type="entry name" value="CheY-like_superfamily"/>
</dbReference>
<dbReference type="GO" id="GO:0006355">
    <property type="term" value="P:regulation of DNA-templated transcription"/>
    <property type="evidence" value="ECO:0007669"/>
    <property type="project" value="InterPro"/>
</dbReference>
<feature type="region of interest" description="Disordered" evidence="4">
    <location>
        <begin position="226"/>
        <end position="254"/>
    </location>
</feature>
<dbReference type="InterPro" id="IPR016032">
    <property type="entry name" value="Sig_transdc_resp-reg_C-effctor"/>
</dbReference>
<dbReference type="InterPro" id="IPR051015">
    <property type="entry name" value="EvgA-like"/>
</dbReference>
<accession>A0A286GBQ9</accession>
<dbReference type="SMART" id="SM00448">
    <property type="entry name" value="REC"/>
    <property type="match status" value="1"/>
</dbReference>
<sequence length="254" mass="26861">MSAPMASNARGVTRVLLLADAPVLRRGLVSMINETAGMQSVGTPGELRRALTLVESARPDAVVVELGSGRAATLNACRDLRRRFPRVAIVALATSEDPAIVNEAIAAGIRGYLMINTSPTLLGWAILAARAGRTVVDPQIRRVEPTGVPAAKPFTPEVPLTRRESDVLDELLLGQSNRQIGRNLFISEDTVKSHVKAILRKLGARDRAHAVSLVLSNRQPGCTCGAHGAPQATAHQTDGPEADLASPDLGLAEL</sequence>
<dbReference type="PANTHER" id="PTHR45566">
    <property type="entry name" value="HTH-TYPE TRANSCRIPTIONAL REGULATOR YHJB-RELATED"/>
    <property type="match status" value="1"/>
</dbReference>
<keyword evidence="2" id="KW-0238">DNA-binding</keyword>
<evidence type="ECO:0000256" key="4">
    <source>
        <dbReference type="SAM" id="MobiDB-lite"/>
    </source>
</evidence>
<dbReference type="GO" id="GO:0003677">
    <property type="term" value="F:DNA binding"/>
    <property type="evidence" value="ECO:0007669"/>
    <property type="project" value="UniProtKB-KW"/>
</dbReference>
<dbReference type="SUPFAM" id="SSF46894">
    <property type="entry name" value="C-terminal effector domain of the bipartite response regulators"/>
    <property type="match status" value="1"/>
</dbReference>
<dbReference type="PANTHER" id="PTHR45566:SF2">
    <property type="entry name" value="NARL SUBFAMILY"/>
    <property type="match status" value="1"/>
</dbReference>
<evidence type="ECO:0000259" key="5">
    <source>
        <dbReference type="PROSITE" id="PS50043"/>
    </source>
</evidence>
<dbReference type="GO" id="GO:0000160">
    <property type="term" value="P:phosphorelay signal transduction system"/>
    <property type="evidence" value="ECO:0007669"/>
    <property type="project" value="InterPro"/>
</dbReference>
<dbReference type="PRINTS" id="PR00038">
    <property type="entry name" value="HTHLUXR"/>
</dbReference>
<protein>
    <submittedName>
        <fullName evidence="7">Two component transcriptional regulator, LuxR family</fullName>
    </submittedName>
</protein>
<gene>
    <name evidence="7" type="ORF">SAMN06272739_0096</name>
</gene>
<dbReference type="PROSITE" id="PS50043">
    <property type="entry name" value="HTH_LUXR_2"/>
    <property type="match status" value="1"/>
</dbReference>
<dbReference type="SUPFAM" id="SSF52172">
    <property type="entry name" value="CheY-like"/>
    <property type="match status" value="1"/>
</dbReference>
<dbReference type="EMBL" id="OCNK01000001">
    <property type="protein sequence ID" value="SOD92963.1"/>
    <property type="molecule type" value="Genomic_DNA"/>
</dbReference>
<feature type="domain" description="HTH luxR-type" evidence="5">
    <location>
        <begin position="153"/>
        <end position="218"/>
    </location>
</feature>
<dbReference type="Proteomes" id="UP000219482">
    <property type="component" value="Unassembled WGS sequence"/>
</dbReference>
<dbReference type="AlphaFoldDB" id="A0A286GBQ9"/>
<dbReference type="PROSITE" id="PS50110">
    <property type="entry name" value="RESPONSE_REGULATORY"/>
    <property type="match status" value="1"/>
</dbReference>
<keyword evidence="1" id="KW-0597">Phosphoprotein</keyword>
<feature type="domain" description="Response regulatory" evidence="6">
    <location>
        <begin position="14"/>
        <end position="130"/>
    </location>
</feature>
<dbReference type="InterPro" id="IPR001789">
    <property type="entry name" value="Sig_transdc_resp-reg_receiver"/>
</dbReference>
<dbReference type="Pfam" id="PF00196">
    <property type="entry name" value="GerE"/>
    <property type="match status" value="1"/>
</dbReference>
<evidence type="ECO:0000313" key="8">
    <source>
        <dbReference type="Proteomes" id="UP000219482"/>
    </source>
</evidence>
<proteinExistence type="predicted"/>
<evidence type="ECO:0000256" key="3">
    <source>
        <dbReference type="PROSITE-ProRule" id="PRU00169"/>
    </source>
</evidence>
<dbReference type="CDD" id="cd06170">
    <property type="entry name" value="LuxR_C_like"/>
    <property type="match status" value="1"/>
</dbReference>
<dbReference type="Gene3D" id="3.40.50.2300">
    <property type="match status" value="1"/>
</dbReference>
<evidence type="ECO:0000256" key="2">
    <source>
        <dbReference type="ARBA" id="ARBA00023125"/>
    </source>
</evidence>
<dbReference type="Pfam" id="PF00072">
    <property type="entry name" value="Response_reg"/>
    <property type="match status" value="1"/>
</dbReference>